<gene>
    <name evidence="5" type="ORF">B0T16DRAFT_431988</name>
</gene>
<evidence type="ECO:0000259" key="4">
    <source>
        <dbReference type="Pfam" id="PF07989"/>
    </source>
</evidence>
<dbReference type="GO" id="GO:0005737">
    <property type="term" value="C:cytoplasm"/>
    <property type="evidence" value="ECO:0007669"/>
    <property type="project" value="UniProtKB-SubCell"/>
</dbReference>
<feature type="compositionally biased region" description="Polar residues" evidence="3">
    <location>
        <begin position="1"/>
        <end position="12"/>
    </location>
</feature>
<feature type="domain" description="Centrosomin N-terminal motif 1" evidence="4">
    <location>
        <begin position="117"/>
        <end position="184"/>
    </location>
</feature>
<evidence type="ECO:0000313" key="5">
    <source>
        <dbReference type="EMBL" id="KAK0638994.1"/>
    </source>
</evidence>
<keyword evidence="6" id="KW-1185">Reference proteome</keyword>
<reference evidence="5" key="1">
    <citation type="submission" date="2023-06" db="EMBL/GenBank/DDBJ databases">
        <title>Genome-scale phylogeny and comparative genomics of the fungal order Sordariales.</title>
        <authorList>
            <consortium name="Lawrence Berkeley National Laboratory"/>
            <person name="Hensen N."/>
            <person name="Bonometti L."/>
            <person name="Westerberg I."/>
            <person name="Brannstrom I.O."/>
            <person name="Guillou S."/>
            <person name="Cros-Aarteil S."/>
            <person name="Calhoun S."/>
            <person name="Haridas S."/>
            <person name="Kuo A."/>
            <person name="Mondo S."/>
            <person name="Pangilinan J."/>
            <person name="Riley R."/>
            <person name="Labutti K."/>
            <person name="Andreopoulos B."/>
            <person name="Lipzen A."/>
            <person name="Chen C."/>
            <person name="Yanf M."/>
            <person name="Daum C."/>
            <person name="Ng V."/>
            <person name="Clum A."/>
            <person name="Steindorff A."/>
            <person name="Ohm R."/>
            <person name="Martin F."/>
            <person name="Silar P."/>
            <person name="Natvig D."/>
            <person name="Lalanne C."/>
            <person name="Gautier V."/>
            <person name="Ament-Velasquez S.L."/>
            <person name="Kruys A."/>
            <person name="Hutchinson M.I."/>
            <person name="Powell A.J."/>
            <person name="Barry K."/>
            <person name="Miller A.N."/>
            <person name="Grigoriev I.V."/>
            <person name="Debuchy R."/>
            <person name="Gladieux P."/>
            <person name="Thoren M.H."/>
            <person name="Johannesson H."/>
        </authorList>
    </citation>
    <scope>NUCLEOTIDE SEQUENCE</scope>
    <source>
        <strain evidence="5">SMH2532-1</strain>
    </source>
</reference>
<sequence>MSNNSSTSTQAQRHPYNRTGRVPPLDRPKSQFSREASEHSRESLPTMSTYLQEKLERERKVNESERSSSQASTDALGAQTDHRTVQSSPARNNFNDGRRPTSSGTGSAPAVQENLGLKGMEQELSRLQKQNWNLKLELFHRREKQNTLEARVEELEKENAEKEEKNERLVEDMEKREKAIEEAVEMIVRLETRVEQLLREREMIRRIEHGGYYTGGDSASLETPRRKMPDFPPFDDAKALNRMPSFLSDLSENTANLRNVYIGVRGSVLSLPRMTDDAHEAERMEHNGVGSPTLSVLSESSFVSVYGQKKADEALPPAEDSLSSVDGPARDRGASVSSLTKPSTTPSRPRQSSVSRSPYNMSQLQNINRVLEMNGSPLQRLERLEMALTAMNEASRPATSAQEKESSHHARQIHTAPTQPKTKQEKRDALQKVLTGHMGREYSHGLPPTPDTISTSTLRRFKNSNDTLSREDSLVNERSYLALSETTASQVSDADGDRSVAHDRGHAASTTAFDGRRTLPLDGTAERPFSVSPLPRPRSAGETTISRQRAREGWDSDASDGGFADDADSMASSFDPWLRESLKPDQLDGLHPANSASQAGPGRQPGRISPDLFSFPTSSGGWAADAMYGSLGGTGYIGAMGALGPSMPPPMADVLDALGDSLPTPFYPSGMATPVVAANAGPPPPPNRRSSLHAQTGLTSGVFGSGSNPASPARASPMSSKMKRSPTRSNRTRSNSIDLRPLTSNLRDVGIRQDRAMTVPPKQVHLPPPLTQDSEEKSQQPLPKQRHYPPTASQPPRSRGLNNLFRRSTGSAEPPKTAEPSSAPPTETTFKNAPASLMGLPSWGRRSSIVDDDRESSTPPPILRNRAQPRMDYDEGGGVPLEPHSGGAPVGVIPGSRAGGSDMVNLAVANGGAPTGNAPAPAVPRNEGGKRKWLGLGRVSSLRTRGV</sequence>
<name>A0AA39XRX5_9PEZI</name>
<organism evidence="5 6">
    <name type="scientific">Cercophora newfieldiana</name>
    <dbReference type="NCBI Taxonomy" id="92897"/>
    <lineage>
        <taxon>Eukaryota</taxon>
        <taxon>Fungi</taxon>
        <taxon>Dikarya</taxon>
        <taxon>Ascomycota</taxon>
        <taxon>Pezizomycotina</taxon>
        <taxon>Sordariomycetes</taxon>
        <taxon>Sordariomycetidae</taxon>
        <taxon>Sordariales</taxon>
        <taxon>Lasiosphaeriaceae</taxon>
        <taxon>Cercophora</taxon>
    </lineage>
</organism>
<feature type="compositionally biased region" description="Low complexity" evidence="3">
    <location>
        <begin position="705"/>
        <end position="720"/>
    </location>
</feature>
<feature type="compositionally biased region" description="Low complexity" evidence="3">
    <location>
        <begin position="907"/>
        <end position="924"/>
    </location>
</feature>
<dbReference type="EMBL" id="JAULSV010000007">
    <property type="protein sequence ID" value="KAK0638994.1"/>
    <property type="molecule type" value="Genomic_DNA"/>
</dbReference>
<feature type="compositionally biased region" description="Low complexity" evidence="3">
    <location>
        <begin position="727"/>
        <end position="736"/>
    </location>
</feature>
<feature type="region of interest" description="Disordered" evidence="3">
    <location>
        <begin position="677"/>
        <end position="934"/>
    </location>
</feature>
<dbReference type="Pfam" id="PF07989">
    <property type="entry name" value="Cnn_1N"/>
    <property type="match status" value="1"/>
</dbReference>
<dbReference type="InterPro" id="IPR012943">
    <property type="entry name" value="Cnn_1N"/>
</dbReference>
<comment type="caution">
    <text evidence="5">The sequence shown here is derived from an EMBL/GenBank/DDBJ whole genome shotgun (WGS) entry which is preliminary data.</text>
</comment>
<feature type="region of interest" description="Disordered" evidence="3">
    <location>
        <begin position="583"/>
        <end position="614"/>
    </location>
</feature>
<evidence type="ECO:0000256" key="3">
    <source>
        <dbReference type="SAM" id="MobiDB-lite"/>
    </source>
</evidence>
<dbReference type="GO" id="GO:0005815">
    <property type="term" value="C:microtubule organizing center"/>
    <property type="evidence" value="ECO:0007669"/>
    <property type="project" value="InterPro"/>
</dbReference>
<evidence type="ECO:0000313" key="6">
    <source>
        <dbReference type="Proteomes" id="UP001174936"/>
    </source>
</evidence>
<feature type="region of interest" description="Disordered" evidence="3">
    <location>
        <begin position="312"/>
        <end position="361"/>
    </location>
</feature>
<feature type="compositionally biased region" description="Basic and acidic residues" evidence="3">
    <location>
        <begin position="495"/>
        <end position="506"/>
    </location>
</feature>
<evidence type="ECO:0000256" key="1">
    <source>
        <dbReference type="ARBA" id="ARBA00004496"/>
    </source>
</evidence>
<feature type="region of interest" description="Disordered" evidence="3">
    <location>
        <begin position="1"/>
        <end position="111"/>
    </location>
</feature>
<comment type="subcellular location">
    <subcellularLocation>
        <location evidence="1">Cytoplasm</location>
    </subcellularLocation>
</comment>
<feature type="compositionally biased region" description="Acidic residues" evidence="3">
    <location>
        <begin position="555"/>
        <end position="568"/>
    </location>
</feature>
<keyword evidence="2" id="KW-0963">Cytoplasm</keyword>
<feature type="region of interest" description="Disordered" evidence="3">
    <location>
        <begin position="485"/>
        <end position="570"/>
    </location>
</feature>
<dbReference type="AlphaFoldDB" id="A0AA39XRX5"/>
<protein>
    <recommendedName>
        <fullName evidence="4">Centrosomin N-terminal motif 1 domain-containing protein</fullName>
    </recommendedName>
</protein>
<feature type="compositionally biased region" description="Low complexity" evidence="3">
    <location>
        <begin position="335"/>
        <end position="358"/>
    </location>
</feature>
<evidence type="ECO:0000256" key="2">
    <source>
        <dbReference type="ARBA" id="ARBA00022490"/>
    </source>
</evidence>
<accession>A0AA39XRX5</accession>
<feature type="region of interest" description="Disordered" evidence="3">
    <location>
        <begin position="393"/>
        <end position="428"/>
    </location>
</feature>
<proteinExistence type="predicted"/>
<feature type="compositionally biased region" description="Polar residues" evidence="3">
    <location>
        <begin position="85"/>
        <end position="106"/>
    </location>
</feature>
<dbReference type="Proteomes" id="UP001174936">
    <property type="component" value="Unassembled WGS sequence"/>
</dbReference>
<feature type="compositionally biased region" description="Polar residues" evidence="3">
    <location>
        <begin position="688"/>
        <end position="699"/>
    </location>
</feature>
<feature type="compositionally biased region" description="Basic and acidic residues" evidence="3">
    <location>
        <begin position="53"/>
        <end position="66"/>
    </location>
</feature>